<gene>
    <name evidence="1" type="ORF">SOIL9_14650</name>
</gene>
<evidence type="ECO:0000313" key="2">
    <source>
        <dbReference type="Proteomes" id="UP000464178"/>
    </source>
</evidence>
<keyword evidence="2" id="KW-1185">Reference proteome</keyword>
<name>A0A6P2D537_9BACT</name>
<dbReference type="KEGG" id="gms:SOIL9_14650"/>
<sequence length="289" mass="31789">MTEDEWLTATDPAPMIGVVRDGATERKLRLLALACCWRFEYLLDTEGGELRHRPPEDNRRRLPSEVERRRRAIAILESRIEGAVDERELWTALNNAASDGYGASRDPGDTVGHAVYAASACFDCIRRGDWEGVIATASEVPAYDALTLSSNPDLARITAFWKVSNLGQGDARWRSDIVAVEGLPEYVSALAIERNNQSNLVRDIFGNPFRPVLFSPSWRTTTATTLVARMYESREFGAMPILADALQDAGCDSADVLDHCRGPGPHVRGCWVVDLVLGKERAGNSSGTP</sequence>
<dbReference type="Proteomes" id="UP000464178">
    <property type="component" value="Chromosome"/>
</dbReference>
<dbReference type="EMBL" id="LR593886">
    <property type="protein sequence ID" value="VTR96249.1"/>
    <property type="molecule type" value="Genomic_DNA"/>
</dbReference>
<proteinExistence type="predicted"/>
<accession>A0A6P2D537</accession>
<reference evidence="1 2" key="1">
    <citation type="submission" date="2019-05" db="EMBL/GenBank/DDBJ databases">
        <authorList>
            <consortium name="Science for Life Laboratories"/>
        </authorList>
    </citation>
    <scope>NUCLEOTIDE SEQUENCE [LARGE SCALE GENOMIC DNA]</scope>
    <source>
        <strain evidence="1">Soil9</strain>
    </source>
</reference>
<dbReference type="AlphaFoldDB" id="A0A6P2D537"/>
<evidence type="ECO:0008006" key="3">
    <source>
        <dbReference type="Google" id="ProtNLM"/>
    </source>
</evidence>
<protein>
    <recommendedName>
        <fullName evidence="3">SMI1/KNR4 family protein</fullName>
    </recommendedName>
</protein>
<evidence type="ECO:0000313" key="1">
    <source>
        <dbReference type="EMBL" id="VTR96249.1"/>
    </source>
</evidence>
<organism evidence="1 2">
    <name type="scientific">Gemmata massiliana</name>
    <dbReference type="NCBI Taxonomy" id="1210884"/>
    <lineage>
        <taxon>Bacteria</taxon>
        <taxon>Pseudomonadati</taxon>
        <taxon>Planctomycetota</taxon>
        <taxon>Planctomycetia</taxon>
        <taxon>Gemmatales</taxon>
        <taxon>Gemmataceae</taxon>
        <taxon>Gemmata</taxon>
    </lineage>
</organism>